<evidence type="ECO:0000313" key="4">
    <source>
        <dbReference type="EMBL" id="VDN56555.1"/>
    </source>
</evidence>
<dbReference type="PANTHER" id="PTHR19847">
    <property type="entry name" value="DDB1- AND CUL4-ASSOCIATED FACTOR 11"/>
    <property type="match status" value="1"/>
</dbReference>
<keyword evidence="2" id="KW-0677">Repeat</keyword>
<reference evidence="7" key="1">
    <citation type="submission" date="2017-02" db="UniProtKB">
        <authorList>
            <consortium name="WormBaseParasite"/>
        </authorList>
    </citation>
    <scope>IDENTIFICATION</scope>
</reference>
<dbReference type="GO" id="GO:0080008">
    <property type="term" value="C:Cul4-RING E3 ubiquitin ligase complex"/>
    <property type="evidence" value="ECO:0007669"/>
    <property type="project" value="TreeGrafter"/>
</dbReference>
<keyword evidence="6" id="KW-1185">Reference proteome</keyword>
<dbReference type="InterPro" id="IPR015943">
    <property type="entry name" value="WD40/YVTN_repeat-like_dom_sf"/>
</dbReference>
<feature type="repeat" description="WD" evidence="3">
    <location>
        <begin position="241"/>
        <end position="275"/>
    </location>
</feature>
<proteinExistence type="predicted"/>
<dbReference type="OrthoDB" id="63070at2759"/>
<dbReference type="STRING" id="318479.A0A0N4U5N3"/>
<reference evidence="4 6" key="2">
    <citation type="submission" date="2018-11" db="EMBL/GenBank/DDBJ databases">
        <authorList>
            <consortium name="Pathogen Informatics"/>
        </authorList>
    </citation>
    <scope>NUCLEOTIDE SEQUENCE [LARGE SCALE GENOMIC DNA]</scope>
</reference>
<dbReference type="InterPro" id="IPR036322">
    <property type="entry name" value="WD40_repeat_dom_sf"/>
</dbReference>
<dbReference type="WBParaSite" id="DME_0000216801-mRNA-1">
    <property type="protein sequence ID" value="DME_0000216801-mRNA-1"/>
    <property type="gene ID" value="DME_0000216801"/>
</dbReference>
<dbReference type="AlphaFoldDB" id="A0A0N4U5N3"/>
<dbReference type="Proteomes" id="UP000274756">
    <property type="component" value="Unassembled WGS sequence"/>
</dbReference>
<dbReference type="PROSITE" id="PS50082">
    <property type="entry name" value="WD_REPEATS_2"/>
    <property type="match status" value="1"/>
</dbReference>
<dbReference type="Pfam" id="PF00400">
    <property type="entry name" value="WD40"/>
    <property type="match status" value="2"/>
</dbReference>
<dbReference type="PROSITE" id="PS00678">
    <property type="entry name" value="WD_REPEATS_1"/>
    <property type="match status" value="1"/>
</dbReference>
<dbReference type="SUPFAM" id="SSF50978">
    <property type="entry name" value="WD40 repeat-like"/>
    <property type="match status" value="1"/>
</dbReference>
<dbReference type="Gene3D" id="2.130.10.10">
    <property type="entry name" value="YVTN repeat-like/Quinoprotein amine dehydrogenase"/>
    <property type="match status" value="2"/>
</dbReference>
<evidence type="ECO:0000313" key="5">
    <source>
        <dbReference type="Proteomes" id="UP000038040"/>
    </source>
</evidence>
<evidence type="ECO:0000256" key="2">
    <source>
        <dbReference type="ARBA" id="ARBA00022737"/>
    </source>
</evidence>
<name>A0A0N4U5N3_DRAME</name>
<dbReference type="PROSITE" id="PS50294">
    <property type="entry name" value="WD_REPEATS_REGION"/>
    <property type="match status" value="1"/>
</dbReference>
<dbReference type="GO" id="GO:0043161">
    <property type="term" value="P:proteasome-mediated ubiquitin-dependent protein catabolic process"/>
    <property type="evidence" value="ECO:0007669"/>
    <property type="project" value="TreeGrafter"/>
</dbReference>
<organism evidence="5 7">
    <name type="scientific">Dracunculus medinensis</name>
    <name type="common">Guinea worm</name>
    <dbReference type="NCBI Taxonomy" id="318479"/>
    <lineage>
        <taxon>Eukaryota</taxon>
        <taxon>Metazoa</taxon>
        <taxon>Ecdysozoa</taxon>
        <taxon>Nematoda</taxon>
        <taxon>Chromadorea</taxon>
        <taxon>Rhabditida</taxon>
        <taxon>Spirurina</taxon>
        <taxon>Dracunculoidea</taxon>
        <taxon>Dracunculidae</taxon>
        <taxon>Dracunculus</taxon>
    </lineage>
</organism>
<sequence length="401" mass="46381">MKSGKQTLFEAKVDQNRAEFVRDIESRSGAHNTTNLTRQIFCKELATRRSVGLNGYYIPSQQAAICNMFRPVRKIAKYTFHSDESIRLFKRPLNWTKMSHPLIRSYRVPEVGWSILDLAVSPNQMYMTYSTWSERIFTRKIDSDEENALHWNGAIFSICYNSEGTQIYCARNGGILSIYDLEKQQLSNEVIVGQLQQSMHRDDINAVCFINKDLFATGGDDLLCKVWDRRQSVSENSVGFFGGHRDGIVSIDTKGDDRYILTSSKDQSIKIWDLRMFSPNSACAKALRSAVTNNFDYRYDLVPNYKKERQKDDTWLVEMRGHLLLHTLIRARFSPDYTGNRYVYTGCAKGRCLVYDLLTGQIVREYDGHKSVVRDSLWNPYENELITTSVVGWKYYNMEPP</sequence>
<accession>A0A0N4U5N3</accession>
<dbReference type="EMBL" id="UYYG01001156">
    <property type="protein sequence ID" value="VDN56555.1"/>
    <property type="molecule type" value="Genomic_DNA"/>
</dbReference>
<dbReference type="Proteomes" id="UP000038040">
    <property type="component" value="Unplaced"/>
</dbReference>
<evidence type="ECO:0000256" key="1">
    <source>
        <dbReference type="ARBA" id="ARBA00022574"/>
    </source>
</evidence>
<keyword evidence="1 3" id="KW-0853">WD repeat</keyword>
<dbReference type="PANTHER" id="PTHR19847:SF7">
    <property type="entry name" value="DDB1- AND CUL4-ASSOCIATED FACTOR 11"/>
    <property type="match status" value="1"/>
</dbReference>
<evidence type="ECO:0000313" key="6">
    <source>
        <dbReference type="Proteomes" id="UP000274756"/>
    </source>
</evidence>
<protein>
    <submittedName>
        <fullName evidence="7">WD_REPEATS_REGION domain-containing protein</fullName>
    </submittedName>
</protein>
<evidence type="ECO:0000313" key="7">
    <source>
        <dbReference type="WBParaSite" id="DME_0000216801-mRNA-1"/>
    </source>
</evidence>
<evidence type="ECO:0000256" key="3">
    <source>
        <dbReference type="PROSITE-ProRule" id="PRU00221"/>
    </source>
</evidence>
<dbReference type="InterPro" id="IPR001680">
    <property type="entry name" value="WD40_rpt"/>
</dbReference>
<dbReference type="InterPro" id="IPR051859">
    <property type="entry name" value="DCAF"/>
</dbReference>
<gene>
    <name evidence="4" type="ORF">DME_LOCUS6528</name>
</gene>
<dbReference type="SMART" id="SM00320">
    <property type="entry name" value="WD40"/>
    <property type="match status" value="5"/>
</dbReference>
<dbReference type="InterPro" id="IPR019775">
    <property type="entry name" value="WD40_repeat_CS"/>
</dbReference>